<keyword evidence="5 6" id="KW-0472">Membrane</keyword>
<name>A0A934X6E9_9MICO</name>
<feature type="transmembrane region" description="Helical" evidence="6">
    <location>
        <begin position="37"/>
        <end position="54"/>
    </location>
</feature>
<dbReference type="PANTHER" id="PTHR38601">
    <property type="entry name" value="HYDROGENASE-4 COMPONENT E"/>
    <property type="match status" value="1"/>
</dbReference>
<evidence type="ECO:0000313" key="9">
    <source>
        <dbReference type="Proteomes" id="UP000718281"/>
    </source>
</evidence>
<organism evidence="7 9">
    <name type="scientific">Candidatus Phosphoribacter hodrii</name>
    <dbReference type="NCBI Taxonomy" id="2953743"/>
    <lineage>
        <taxon>Bacteria</taxon>
        <taxon>Bacillati</taxon>
        <taxon>Actinomycetota</taxon>
        <taxon>Actinomycetes</taxon>
        <taxon>Micrococcales</taxon>
        <taxon>Dermatophilaceae</taxon>
        <taxon>Candidatus Phosphoribacter</taxon>
    </lineage>
</organism>
<evidence type="ECO:0008006" key="11">
    <source>
        <dbReference type="Google" id="ProtNLM"/>
    </source>
</evidence>
<dbReference type="Proteomes" id="UP000726105">
    <property type="component" value="Unassembled WGS sequence"/>
</dbReference>
<feature type="transmembrane region" description="Helical" evidence="6">
    <location>
        <begin position="179"/>
        <end position="198"/>
    </location>
</feature>
<keyword evidence="2" id="KW-1003">Cell membrane</keyword>
<gene>
    <name evidence="7" type="ORF">IPF40_09635</name>
    <name evidence="8" type="ORF">IPI13_02150</name>
</gene>
<dbReference type="GO" id="GO:0005886">
    <property type="term" value="C:plasma membrane"/>
    <property type="evidence" value="ECO:0007669"/>
    <property type="project" value="UniProtKB-SubCell"/>
</dbReference>
<evidence type="ECO:0000256" key="1">
    <source>
        <dbReference type="ARBA" id="ARBA00004651"/>
    </source>
</evidence>
<sequence>MTESLFAQTVATATGLLMLTAVLQVWRRSTDASTRLLAVQGAALALLVGAIGLAEGHAELVAVAVVVFALKGVLLPWVLARTIARSGIHREDSSAVNPVSGLLAAAGLATLAYAVSRPLVALDAGPAAHAVPAGLTLVLVGFLVLLTRHRAVSQVIGFLVIDNGIATVAFLTAGGVPLVVELGVLLDVVLVVLILRILSARLELAHGELDLHDLRELHD</sequence>
<feature type="transmembrane region" description="Helical" evidence="6">
    <location>
        <begin position="95"/>
        <end position="115"/>
    </location>
</feature>
<proteinExistence type="predicted"/>
<protein>
    <recommendedName>
        <fullName evidence="11">Hydrogenase-4 component E</fullName>
    </recommendedName>
</protein>
<feature type="transmembrane region" description="Helical" evidence="6">
    <location>
        <begin position="127"/>
        <end position="146"/>
    </location>
</feature>
<evidence type="ECO:0000256" key="2">
    <source>
        <dbReference type="ARBA" id="ARBA00022475"/>
    </source>
</evidence>
<reference evidence="9 10" key="1">
    <citation type="submission" date="2020-10" db="EMBL/GenBank/DDBJ databases">
        <title>Connecting structure to function with the recovery of over 1000 high-quality activated sludge metagenome-assembled genomes encoding full-length rRNA genes using long-read sequencing.</title>
        <authorList>
            <person name="Singleton C.M."/>
            <person name="Petriglieri F."/>
            <person name="Kristensen J.M."/>
            <person name="Kirkegaard R.H."/>
            <person name="Michaelsen T.Y."/>
            <person name="Andersen M.H."/>
            <person name="Karst S.M."/>
            <person name="Dueholm M.S."/>
            <person name="Nielsen P.H."/>
            <person name="Albertsen M."/>
        </authorList>
    </citation>
    <scope>NUCLEOTIDE SEQUENCE [LARGE SCALE GENOMIC DNA]</scope>
    <source>
        <strain evidence="7">AalE_18-Q3-R2-46_BAT3C.188</strain>
        <strain evidence="8">Ega_18-Q3-R5-49_MAXAC.001</strain>
    </source>
</reference>
<comment type="subcellular location">
    <subcellularLocation>
        <location evidence="1">Cell membrane</location>
        <topology evidence="1">Multi-pass membrane protein</topology>
    </subcellularLocation>
</comment>
<dbReference type="AlphaFoldDB" id="A0A934X6E9"/>
<dbReference type="EMBL" id="JADJIB010000001">
    <property type="protein sequence ID" value="MBK7272005.1"/>
    <property type="molecule type" value="Genomic_DNA"/>
</dbReference>
<feature type="transmembrane region" description="Helical" evidence="6">
    <location>
        <begin position="60"/>
        <end position="83"/>
    </location>
</feature>
<dbReference type="InterPro" id="IPR038730">
    <property type="entry name" value="HyfE-like"/>
</dbReference>
<dbReference type="PANTHER" id="PTHR38601:SF1">
    <property type="entry name" value="HYDROGENASE-4 COMPONENT E"/>
    <property type="match status" value="1"/>
</dbReference>
<evidence type="ECO:0000256" key="4">
    <source>
        <dbReference type="ARBA" id="ARBA00022989"/>
    </source>
</evidence>
<feature type="transmembrane region" description="Helical" evidence="6">
    <location>
        <begin position="155"/>
        <end position="173"/>
    </location>
</feature>
<keyword evidence="4 6" id="KW-1133">Transmembrane helix</keyword>
<dbReference type="EMBL" id="JADIXZ010000004">
    <property type="protein sequence ID" value="MBK6301285.1"/>
    <property type="molecule type" value="Genomic_DNA"/>
</dbReference>
<feature type="transmembrane region" description="Helical" evidence="6">
    <location>
        <begin position="6"/>
        <end position="25"/>
    </location>
</feature>
<accession>A0A934X6E9</accession>
<evidence type="ECO:0000256" key="3">
    <source>
        <dbReference type="ARBA" id="ARBA00022692"/>
    </source>
</evidence>
<evidence type="ECO:0000313" key="7">
    <source>
        <dbReference type="EMBL" id="MBK6301285.1"/>
    </source>
</evidence>
<dbReference type="Proteomes" id="UP000718281">
    <property type="component" value="Unassembled WGS sequence"/>
</dbReference>
<evidence type="ECO:0000313" key="8">
    <source>
        <dbReference type="EMBL" id="MBK7272005.1"/>
    </source>
</evidence>
<evidence type="ECO:0000256" key="5">
    <source>
        <dbReference type="ARBA" id="ARBA00023136"/>
    </source>
</evidence>
<evidence type="ECO:0000313" key="10">
    <source>
        <dbReference type="Proteomes" id="UP000726105"/>
    </source>
</evidence>
<comment type="caution">
    <text evidence="7">The sequence shown here is derived from an EMBL/GenBank/DDBJ whole genome shotgun (WGS) entry which is preliminary data.</text>
</comment>
<keyword evidence="3 6" id="KW-0812">Transmembrane</keyword>
<evidence type="ECO:0000256" key="6">
    <source>
        <dbReference type="SAM" id="Phobius"/>
    </source>
</evidence>